<keyword evidence="3" id="KW-1185">Reference proteome</keyword>
<dbReference type="AlphaFoldDB" id="A0AAV4PYG2"/>
<reference evidence="2 3" key="1">
    <citation type="submission" date="2021-06" db="EMBL/GenBank/DDBJ databases">
        <title>Caerostris darwini draft genome.</title>
        <authorList>
            <person name="Kono N."/>
            <person name="Arakawa K."/>
        </authorList>
    </citation>
    <scope>NUCLEOTIDE SEQUENCE [LARGE SCALE GENOMIC DNA]</scope>
</reference>
<sequence>MDLRCSTAFNHLPERAKEKRRRASLRSSPPTPTPNNNSNRLIKGPPSNGSQATTCSPILIPAPETPRRSQEPVILKIR</sequence>
<evidence type="ECO:0000313" key="3">
    <source>
        <dbReference type="Proteomes" id="UP001054837"/>
    </source>
</evidence>
<evidence type="ECO:0000256" key="1">
    <source>
        <dbReference type="SAM" id="MobiDB-lite"/>
    </source>
</evidence>
<accession>A0AAV4PYG2</accession>
<evidence type="ECO:0000313" key="2">
    <source>
        <dbReference type="EMBL" id="GIY00213.1"/>
    </source>
</evidence>
<comment type="caution">
    <text evidence="2">The sequence shown here is derived from an EMBL/GenBank/DDBJ whole genome shotgun (WGS) entry which is preliminary data.</text>
</comment>
<dbReference type="Proteomes" id="UP001054837">
    <property type="component" value="Unassembled WGS sequence"/>
</dbReference>
<gene>
    <name evidence="2" type="ORF">CDAR_233771</name>
</gene>
<organism evidence="2 3">
    <name type="scientific">Caerostris darwini</name>
    <dbReference type="NCBI Taxonomy" id="1538125"/>
    <lineage>
        <taxon>Eukaryota</taxon>
        <taxon>Metazoa</taxon>
        <taxon>Ecdysozoa</taxon>
        <taxon>Arthropoda</taxon>
        <taxon>Chelicerata</taxon>
        <taxon>Arachnida</taxon>
        <taxon>Araneae</taxon>
        <taxon>Araneomorphae</taxon>
        <taxon>Entelegynae</taxon>
        <taxon>Araneoidea</taxon>
        <taxon>Araneidae</taxon>
        <taxon>Caerostris</taxon>
    </lineage>
</organism>
<name>A0AAV4PYG2_9ARAC</name>
<protein>
    <submittedName>
        <fullName evidence="2">Uncharacterized protein</fullName>
    </submittedName>
</protein>
<dbReference type="EMBL" id="BPLQ01003398">
    <property type="protein sequence ID" value="GIY00213.1"/>
    <property type="molecule type" value="Genomic_DNA"/>
</dbReference>
<feature type="region of interest" description="Disordered" evidence="1">
    <location>
        <begin position="1"/>
        <end position="78"/>
    </location>
</feature>
<feature type="compositionally biased region" description="Polar residues" evidence="1">
    <location>
        <begin position="47"/>
        <end position="56"/>
    </location>
</feature>
<proteinExistence type="predicted"/>